<feature type="transmembrane region" description="Helical" evidence="7">
    <location>
        <begin position="36"/>
        <end position="55"/>
    </location>
</feature>
<dbReference type="PANTHER" id="PTHR45453:SF1">
    <property type="entry name" value="PHOSPHATE REGULON SENSOR PROTEIN PHOR"/>
    <property type="match status" value="1"/>
</dbReference>
<keyword evidence="7" id="KW-0472">Membrane</keyword>
<evidence type="ECO:0000256" key="4">
    <source>
        <dbReference type="ARBA" id="ARBA00022679"/>
    </source>
</evidence>
<dbReference type="InterPro" id="IPR036097">
    <property type="entry name" value="HisK_dim/P_sf"/>
</dbReference>
<dbReference type="GO" id="GO:0005886">
    <property type="term" value="C:plasma membrane"/>
    <property type="evidence" value="ECO:0007669"/>
    <property type="project" value="TreeGrafter"/>
</dbReference>
<keyword evidence="4" id="KW-0808">Transferase</keyword>
<dbReference type="CDD" id="cd00082">
    <property type="entry name" value="HisKA"/>
    <property type="match status" value="1"/>
</dbReference>
<dbReference type="Gene3D" id="3.30.565.10">
    <property type="entry name" value="Histidine kinase-like ATPase, C-terminal domain"/>
    <property type="match status" value="1"/>
</dbReference>
<gene>
    <name evidence="9" type="ORF">MNB_SM-5-1412</name>
</gene>
<dbReference type="SUPFAM" id="SSF47384">
    <property type="entry name" value="Homodimeric domain of signal transducing histidine kinase"/>
    <property type="match status" value="1"/>
</dbReference>
<evidence type="ECO:0000256" key="6">
    <source>
        <dbReference type="ARBA" id="ARBA00023012"/>
    </source>
</evidence>
<evidence type="ECO:0000313" key="9">
    <source>
        <dbReference type="EMBL" id="SFV63342.1"/>
    </source>
</evidence>
<evidence type="ECO:0000259" key="8">
    <source>
        <dbReference type="PROSITE" id="PS50109"/>
    </source>
</evidence>
<feature type="domain" description="Histidine kinase" evidence="8">
    <location>
        <begin position="75"/>
        <end position="274"/>
    </location>
</feature>
<accession>A0A1W1CCA6</accession>
<dbReference type="EMBL" id="FPHH01000073">
    <property type="protein sequence ID" value="SFV63342.1"/>
    <property type="molecule type" value="Genomic_DNA"/>
</dbReference>
<dbReference type="SMART" id="SM00387">
    <property type="entry name" value="HATPase_c"/>
    <property type="match status" value="1"/>
</dbReference>
<keyword evidence="6" id="KW-0902">Two-component regulatory system</keyword>
<dbReference type="PRINTS" id="PR00344">
    <property type="entry name" value="BCTRLSENSOR"/>
</dbReference>
<dbReference type="InterPro" id="IPR003661">
    <property type="entry name" value="HisK_dim/P_dom"/>
</dbReference>
<organism evidence="9">
    <name type="scientific">hydrothermal vent metagenome</name>
    <dbReference type="NCBI Taxonomy" id="652676"/>
    <lineage>
        <taxon>unclassified sequences</taxon>
        <taxon>metagenomes</taxon>
        <taxon>ecological metagenomes</taxon>
    </lineage>
</organism>
<feature type="transmembrane region" description="Helical" evidence="7">
    <location>
        <begin position="12"/>
        <end position="30"/>
    </location>
</feature>
<keyword evidence="3" id="KW-0597">Phosphoprotein</keyword>
<evidence type="ECO:0000256" key="3">
    <source>
        <dbReference type="ARBA" id="ARBA00022553"/>
    </source>
</evidence>
<dbReference type="InterPro" id="IPR036890">
    <property type="entry name" value="HATPase_C_sf"/>
</dbReference>
<proteinExistence type="predicted"/>
<dbReference type="Pfam" id="PF02518">
    <property type="entry name" value="HATPase_c"/>
    <property type="match status" value="1"/>
</dbReference>
<name>A0A1W1CCA6_9ZZZZ</name>
<sequence>MFRNLRINIFVYYLLTVVGFLSLSYYFVVILKIENIALFAFVMLCVVMLSAFFIAKLAVEPLADYVGHLQTLSKETLHELNLPISTITTNTQMLAKNSKDAKTLKRIERIENACNMLQERYNELDYLIKMQSEQDVKEIFRVDALLEARVLFLQKLYPHIDFHLELEPLEILGDKTGLSKVIDNLIDNGVKYSNNSKDIAISLQNGVLCIEDYGIGMDEVELIHIFDKYYQTNRDTQGFGIGLSLVKRFCDKNRIELNLESTKNVGTKVKLKLQ</sequence>
<dbReference type="InterPro" id="IPR003594">
    <property type="entry name" value="HATPase_dom"/>
</dbReference>
<dbReference type="PROSITE" id="PS50109">
    <property type="entry name" value="HIS_KIN"/>
    <property type="match status" value="1"/>
</dbReference>
<dbReference type="GO" id="GO:0004721">
    <property type="term" value="F:phosphoprotein phosphatase activity"/>
    <property type="evidence" value="ECO:0007669"/>
    <property type="project" value="TreeGrafter"/>
</dbReference>
<evidence type="ECO:0000256" key="5">
    <source>
        <dbReference type="ARBA" id="ARBA00022777"/>
    </source>
</evidence>
<dbReference type="PANTHER" id="PTHR45453">
    <property type="entry name" value="PHOSPHATE REGULON SENSOR PROTEIN PHOR"/>
    <property type="match status" value="1"/>
</dbReference>
<dbReference type="GO" id="GO:0000155">
    <property type="term" value="F:phosphorelay sensor kinase activity"/>
    <property type="evidence" value="ECO:0007669"/>
    <property type="project" value="InterPro"/>
</dbReference>
<evidence type="ECO:0000256" key="1">
    <source>
        <dbReference type="ARBA" id="ARBA00000085"/>
    </source>
</evidence>
<keyword evidence="7" id="KW-0812">Transmembrane</keyword>
<dbReference type="GO" id="GO:0016036">
    <property type="term" value="P:cellular response to phosphate starvation"/>
    <property type="evidence" value="ECO:0007669"/>
    <property type="project" value="TreeGrafter"/>
</dbReference>
<evidence type="ECO:0000256" key="7">
    <source>
        <dbReference type="SAM" id="Phobius"/>
    </source>
</evidence>
<reference evidence="9" key="1">
    <citation type="submission" date="2016-10" db="EMBL/GenBank/DDBJ databases">
        <authorList>
            <person name="de Groot N.N."/>
        </authorList>
    </citation>
    <scope>NUCLEOTIDE SEQUENCE</scope>
</reference>
<dbReference type="InterPro" id="IPR005467">
    <property type="entry name" value="His_kinase_dom"/>
</dbReference>
<dbReference type="InterPro" id="IPR004358">
    <property type="entry name" value="Sig_transdc_His_kin-like_C"/>
</dbReference>
<protein>
    <recommendedName>
        <fullName evidence="2">histidine kinase</fullName>
        <ecNumber evidence="2">2.7.13.3</ecNumber>
    </recommendedName>
</protein>
<keyword evidence="7" id="KW-1133">Transmembrane helix</keyword>
<keyword evidence="5 9" id="KW-0418">Kinase</keyword>
<dbReference type="InterPro" id="IPR050351">
    <property type="entry name" value="BphY/WalK/GraS-like"/>
</dbReference>
<dbReference type="AlphaFoldDB" id="A0A1W1CCA6"/>
<evidence type="ECO:0000256" key="2">
    <source>
        <dbReference type="ARBA" id="ARBA00012438"/>
    </source>
</evidence>
<dbReference type="EC" id="2.7.13.3" evidence="2"/>
<dbReference type="SUPFAM" id="SSF55874">
    <property type="entry name" value="ATPase domain of HSP90 chaperone/DNA topoisomerase II/histidine kinase"/>
    <property type="match status" value="1"/>
</dbReference>
<comment type="catalytic activity">
    <reaction evidence="1">
        <text>ATP + protein L-histidine = ADP + protein N-phospho-L-histidine.</text>
        <dbReference type="EC" id="2.7.13.3"/>
    </reaction>
</comment>